<reference evidence="2 3" key="1">
    <citation type="journal article" date="2016" name="Genome Announc.">
        <title>Draft Genome Sequence of the Rumen Methanogen Methanobrevibacter olleyae YLM1.</title>
        <authorList>
            <person name="Kelly W.J."/>
            <person name="Li D."/>
            <person name="Lambie S.C."/>
            <person name="Cox F."/>
            <person name="Attwood G.T."/>
            <person name="Altermann E."/>
            <person name="Leahy S.C."/>
        </authorList>
    </citation>
    <scope>NUCLEOTIDE SEQUENCE [LARGE SCALE GENOMIC DNA]</scope>
    <source>
        <strain evidence="2 3">YLM1</strain>
    </source>
</reference>
<dbReference type="Gene3D" id="3.40.50.12580">
    <property type="match status" value="1"/>
</dbReference>
<dbReference type="PATRIC" id="fig|294671.3.peg.1387"/>
<accession>A0A126R1I2</accession>
<reference evidence="3" key="2">
    <citation type="submission" date="2016-02" db="EMBL/GenBank/DDBJ databases">
        <title>The draft genome sequence of the rumen methanogen Methanobrevibacter olleyae YLM1.</title>
        <authorList>
            <consortium name="New Zealand Agricultural Greenhouse Gas Research Centre/Pastoral Greenhouse Gas Research Consortium"/>
            <person name="Kelly W.J."/>
            <person name="Li D."/>
            <person name="Lambie S.C."/>
            <person name="Attwood G.T."/>
            <person name="Altermann E."/>
            <person name="Leahy S.C."/>
        </authorList>
    </citation>
    <scope>NUCLEOTIDE SEQUENCE [LARGE SCALE GENOMIC DNA]</scope>
    <source>
        <strain evidence="3">YLM1</strain>
    </source>
</reference>
<dbReference type="EMBL" id="CP014265">
    <property type="protein sequence ID" value="AMK15886.1"/>
    <property type="molecule type" value="Genomic_DNA"/>
</dbReference>
<evidence type="ECO:0000313" key="3">
    <source>
        <dbReference type="Proteomes" id="UP000066376"/>
    </source>
</evidence>
<feature type="region of interest" description="Disordered" evidence="1">
    <location>
        <begin position="324"/>
        <end position="346"/>
    </location>
</feature>
<keyword evidence="2" id="KW-0808">Transferase</keyword>
<name>A0A126R1I2_METOL</name>
<dbReference type="RefSeq" id="WP_067147569.1">
    <property type="nucleotide sequence ID" value="NZ_CP014265.1"/>
</dbReference>
<feature type="compositionally biased region" description="Low complexity" evidence="1">
    <location>
        <begin position="327"/>
        <end position="343"/>
    </location>
</feature>
<dbReference type="STRING" id="294671.YLM1_1329"/>
<dbReference type="GO" id="GO:0016757">
    <property type="term" value="F:glycosyltransferase activity"/>
    <property type="evidence" value="ECO:0007669"/>
    <property type="project" value="UniProtKB-KW"/>
</dbReference>
<keyword evidence="3" id="KW-1185">Reference proteome</keyword>
<sequence length="558" mass="66289">MAFTVKEICQNIWNLEEKYELNHKEIQDCYPWQLIRMYLYYEITRKTNLFESAQQSSLSLYNKITSLLPFIKNSILSNPLSGKENPDVLIFDHPRKVIFNDEYQDIYSYFLKDALNEYNKSFETIESPYLNQHFRNDINKKENNVKFNDRILLGSFIHKTRNRGKVPFTDKEKELINTVKEELESIFKIKLDLFRILEDHILNFQYDYKKYIELLEKRKAKFVFLVVAYENKALVAACKKMNIQIIELQHGTISPYHLGYSYPKNTMKFNDEIKKIEYFPDKILSFGNYWKNASYYPLESDNIISIGFPYFEENSKNYIKIAKNKGNKSNNKNNENENNNNENNENEKQILFISQGVIGKYLSKLAYETANSLNKNNNKENKTNNTLNKNNNKENKTNNTLNKNNNKENKTNNNQNYKFIYKLHPGEYGTWRENYEYLNKAVSKFDNFKVVYESQPPLYELFAKSDYQIGAFSTAIYEGLAFNCKTFIIDVPGVEYLDDLIDKNIVKKVKNSEELINYLKEEKIDLKEYDKDFFFKNYDKTVFGEILNNLDSKKYKCD</sequence>
<dbReference type="Proteomes" id="UP000066376">
    <property type="component" value="Chromosome"/>
</dbReference>
<evidence type="ECO:0000256" key="1">
    <source>
        <dbReference type="SAM" id="MobiDB-lite"/>
    </source>
</evidence>
<dbReference type="AlphaFoldDB" id="A0A126R1I2"/>
<evidence type="ECO:0000313" key="2">
    <source>
        <dbReference type="EMBL" id="AMK15886.1"/>
    </source>
</evidence>
<gene>
    <name evidence="2" type="ORF">YLM1_1329</name>
</gene>
<feature type="region of interest" description="Disordered" evidence="1">
    <location>
        <begin position="373"/>
        <end position="413"/>
    </location>
</feature>
<dbReference type="KEGG" id="mol:YLM1_1329"/>
<keyword evidence="2" id="KW-0328">Glycosyltransferase</keyword>
<dbReference type="InterPro" id="IPR043148">
    <property type="entry name" value="TagF_C"/>
</dbReference>
<dbReference type="GeneID" id="28489640"/>
<organism evidence="2 3">
    <name type="scientific">Methanobrevibacter olleyae</name>
    <dbReference type="NCBI Taxonomy" id="294671"/>
    <lineage>
        <taxon>Archaea</taxon>
        <taxon>Methanobacteriati</taxon>
        <taxon>Methanobacteriota</taxon>
        <taxon>Methanomada group</taxon>
        <taxon>Methanobacteria</taxon>
        <taxon>Methanobacteriales</taxon>
        <taxon>Methanobacteriaceae</taxon>
        <taxon>Methanobrevibacter</taxon>
    </lineage>
</organism>
<proteinExistence type="predicted"/>
<protein>
    <submittedName>
        <fullName evidence="2">Sialyltransferase</fullName>
    </submittedName>
</protein>